<dbReference type="KEGG" id="nar:Saro_2984"/>
<organism evidence="1 2">
    <name type="scientific">Novosphingobium aromaticivorans (strain ATCC 700278 / DSM 12444 / CCUG 56034 / CIP 105152 / NBRC 16084 / F199)</name>
    <dbReference type="NCBI Taxonomy" id="279238"/>
    <lineage>
        <taxon>Bacteria</taxon>
        <taxon>Pseudomonadati</taxon>
        <taxon>Pseudomonadota</taxon>
        <taxon>Alphaproteobacteria</taxon>
        <taxon>Sphingomonadales</taxon>
        <taxon>Sphingomonadaceae</taxon>
        <taxon>Novosphingobium</taxon>
    </lineage>
</organism>
<evidence type="ECO:0000313" key="1">
    <source>
        <dbReference type="EMBL" id="ABD27419.1"/>
    </source>
</evidence>
<dbReference type="RefSeq" id="WP_011446623.1">
    <property type="nucleotide sequence ID" value="NC_007794.1"/>
</dbReference>
<reference evidence="2" key="1">
    <citation type="submission" date="2006-01" db="EMBL/GenBank/DDBJ databases">
        <title>Complete sequence of Novosphingobium aromaticivorans DSM 12444.</title>
        <authorList>
            <consortium name="US DOE Joint Genome Institute"/>
            <person name="Copeland A."/>
            <person name="Lucas S."/>
            <person name="Lapidus A."/>
            <person name="Barry K."/>
            <person name="Detter J.C."/>
            <person name="Glavina T."/>
            <person name="Hammon N."/>
            <person name="Israni S."/>
            <person name="Pitluck S."/>
            <person name="Chain P."/>
            <person name="Malfatti S."/>
            <person name="Shin M."/>
            <person name="Vergez L."/>
            <person name="Schmutz J."/>
            <person name="Larimer F."/>
            <person name="Land M."/>
            <person name="Kyrpides N."/>
            <person name="Ivanova N."/>
            <person name="Fredrickson J."/>
            <person name="Balkwill D."/>
            <person name="Romine M.F."/>
            <person name="Richardson P."/>
        </authorList>
    </citation>
    <scope>NUCLEOTIDE SEQUENCE [LARGE SCALE GENOMIC DNA]</scope>
    <source>
        <strain evidence="2">ATCC 700278 / DSM 12444 / CCUG 56034 / CIP 105152 / NBRC 16084 / F199</strain>
    </source>
</reference>
<name>Q2G404_NOVAD</name>
<sequence>MIDLRIIAGAVGLILAAYGGWQVRSWRCESQIAEIQREAMEAEDALRAQMEAAAIDYETFRAGNETAGTRTQTQIREVYRNVEVPADCAALPDAVVLLNRAREAANGSIASESGSAVQGD</sequence>
<protein>
    <submittedName>
        <fullName evidence="1">Uncharacterized protein</fullName>
    </submittedName>
</protein>
<dbReference type="HOGENOM" id="CLU_2047261_0_0_5"/>
<dbReference type="AlphaFoldDB" id="Q2G404"/>
<accession>Q2G404</accession>
<dbReference type="EMBL" id="CP000248">
    <property type="protein sequence ID" value="ABD27419.1"/>
    <property type="molecule type" value="Genomic_DNA"/>
</dbReference>
<dbReference type="Proteomes" id="UP000009134">
    <property type="component" value="Chromosome"/>
</dbReference>
<evidence type="ECO:0000313" key="2">
    <source>
        <dbReference type="Proteomes" id="UP000009134"/>
    </source>
</evidence>
<gene>
    <name evidence="1" type="ordered locus">Saro_2984</name>
</gene>
<proteinExistence type="predicted"/>
<keyword evidence="2" id="KW-1185">Reference proteome</keyword>